<dbReference type="STRING" id="1121955.SAMN02745146_2059"/>
<keyword evidence="1" id="KW-0132">Cell division</keyword>
<name>A0A1M6G069_9BACT</name>
<gene>
    <name evidence="1" type="ORF">SAMN02745146_2059</name>
</gene>
<evidence type="ECO:0000313" key="1">
    <source>
        <dbReference type="EMBL" id="SHJ03242.1"/>
    </source>
</evidence>
<accession>A0A1M6G069</accession>
<dbReference type="EMBL" id="FQYN01000004">
    <property type="protein sequence ID" value="SHJ03242.1"/>
    <property type="molecule type" value="Genomic_DNA"/>
</dbReference>
<evidence type="ECO:0000313" key="2">
    <source>
        <dbReference type="Proteomes" id="UP000184418"/>
    </source>
</evidence>
<protein>
    <submittedName>
        <fullName evidence="1">Cell division protein FtsQ</fullName>
    </submittedName>
</protein>
<dbReference type="OrthoDB" id="1466667at2"/>
<dbReference type="Proteomes" id="UP000184418">
    <property type="component" value="Unassembled WGS sequence"/>
</dbReference>
<keyword evidence="1" id="KW-0131">Cell cycle</keyword>
<dbReference type="RefSeq" id="WP_073108662.1">
    <property type="nucleotide sequence ID" value="NZ_FQYN01000004.1"/>
</dbReference>
<dbReference type="AlphaFoldDB" id="A0A1M6G069"/>
<organism evidence="1 2">
    <name type="scientific">Hymenobacter daecheongensis DSM 21074</name>
    <dbReference type="NCBI Taxonomy" id="1121955"/>
    <lineage>
        <taxon>Bacteria</taxon>
        <taxon>Pseudomonadati</taxon>
        <taxon>Bacteroidota</taxon>
        <taxon>Cytophagia</taxon>
        <taxon>Cytophagales</taxon>
        <taxon>Hymenobacteraceae</taxon>
        <taxon>Hymenobacter</taxon>
    </lineage>
</organism>
<sequence length="254" mass="28881">MELKRKVNNLIFATGCLVLLSALAVFAGVRQASRPVGSVIVDISNEFNNFFISEREVTQLLTRNGSQRLEGAHPDDLNLKALEARLKAHSFVKEAQVYRDLAGNLHADVRQNRPIARLTHPDTRLDCYLDAEGKKLPLSPLFTARVVPVSRLSGQPLPAQFFQDSTGRRYLEMLRYIDEHPFWRAQVAEVFVGPNGKVSFTQQVGDQRIEFGLPENISEKFAKLMVFYRQIPPALGWDTYHRVNVEFKDQIICE</sequence>
<proteinExistence type="predicted"/>
<reference evidence="1 2" key="1">
    <citation type="submission" date="2016-11" db="EMBL/GenBank/DDBJ databases">
        <authorList>
            <person name="Jaros S."/>
            <person name="Januszkiewicz K."/>
            <person name="Wedrychowicz H."/>
        </authorList>
    </citation>
    <scope>NUCLEOTIDE SEQUENCE [LARGE SCALE GENOMIC DNA]</scope>
    <source>
        <strain evidence="1 2">DSM 21074</strain>
    </source>
</reference>
<dbReference type="GO" id="GO:0051301">
    <property type="term" value="P:cell division"/>
    <property type="evidence" value="ECO:0007669"/>
    <property type="project" value="UniProtKB-KW"/>
</dbReference>
<keyword evidence="2" id="KW-1185">Reference proteome</keyword>